<keyword evidence="5" id="KW-1185">Reference proteome</keyword>
<accession>A0ABX7QTF3</accession>
<evidence type="ECO:0000256" key="1">
    <source>
        <dbReference type="ARBA" id="ARBA00022801"/>
    </source>
</evidence>
<reference evidence="4 5" key="1">
    <citation type="submission" date="2021-03" db="EMBL/GenBank/DDBJ databases">
        <title>Novel species identification of genus Shewanella.</title>
        <authorList>
            <person name="Liu G."/>
            <person name="Zhang Q."/>
        </authorList>
    </citation>
    <scope>NUCLEOTIDE SEQUENCE [LARGE SCALE GENOMIC DNA]</scope>
    <source>
        <strain evidence="4 5">FJAT-51800</strain>
    </source>
</reference>
<evidence type="ECO:0000259" key="3">
    <source>
        <dbReference type="Pfam" id="PF00326"/>
    </source>
</evidence>
<keyword evidence="1" id="KW-0378">Hydrolase</keyword>
<dbReference type="Gene3D" id="3.40.50.1820">
    <property type="entry name" value="alpha/beta hydrolase"/>
    <property type="match status" value="1"/>
</dbReference>
<evidence type="ECO:0000256" key="2">
    <source>
        <dbReference type="SAM" id="SignalP"/>
    </source>
</evidence>
<keyword evidence="2" id="KW-0732">Signal</keyword>
<name>A0ABX7QTF3_9GAMM</name>
<feature type="chain" id="PRO_5045776893" evidence="2">
    <location>
        <begin position="24"/>
        <end position="671"/>
    </location>
</feature>
<feature type="domain" description="Peptidase S9 prolyl oligopeptidase catalytic" evidence="3">
    <location>
        <begin position="447"/>
        <end position="659"/>
    </location>
</feature>
<dbReference type="RefSeq" id="WP_207355389.1">
    <property type="nucleotide sequence ID" value="NZ_CP071503.1"/>
</dbReference>
<gene>
    <name evidence="4" type="ORF">JYB87_02750</name>
</gene>
<dbReference type="Proteomes" id="UP000662770">
    <property type="component" value="Chromosome"/>
</dbReference>
<dbReference type="SUPFAM" id="SSF53474">
    <property type="entry name" value="alpha/beta-Hydrolases"/>
    <property type="match status" value="1"/>
</dbReference>
<feature type="signal peptide" evidence="2">
    <location>
        <begin position="1"/>
        <end position="23"/>
    </location>
</feature>
<dbReference type="InterPro" id="IPR029058">
    <property type="entry name" value="AB_hydrolase_fold"/>
</dbReference>
<dbReference type="EMBL" id="CP071503">
    <property type="protein sequence ID" value="QSX34185.1"/>
    <property type="molecule type" value="Genomic_DNA"/>
</dbReference>
<protein>
    <submittedName>
        <fullName evidence="4">S9 family peptidase</fullName>
    </submittedName>
</protein>
<dbReference type="SUPFAM" id="SSF82171">
    <property type="entry name" value="DPP6 N-terminal domain-like"/>
    <property type="match status" value="1"/>
</dbReference>
<dbReference type="PANTHER" id="PTHR42776:SF27">
    <property type="entry name" value="DIPEPTIDYL PEPTIDASE FAMILY MEMBER 6"/>
    <property type="match status" value="1"/>
</dbReference>
<evidence type="ECO:0000313" key="5">
    <source>
        <dbReference type="Proteomes" id="UP000662770"/>
    </source>
</evidence>
<organism evidence="4 5">
    <name type="scientific">Shewanella avicenniae</name>
    <dbReference type="NCBI Taxonomy" id="2814294"/>
    <lineage>
        <taxon>Bacteria</taxon>
        <taxon>Pseudomonadati</taxon>
        <taxon>Pseudomonadota</taxon>
        <taxon>Gammaproteobacteria</taxon>
        <taxon>Alteromonadales</taxon>
        <taxon>Shewanellaceae</taxon>
        <taxon>Shewanella</taxon>
    </lineage>
</organism>
<sequence length="671" mass="75877">MKLAGFIHLAACALLVLSVKLFAATDVPSLADFLAPQDHLDAALSPDGRYLAQLWYRDSDKTRFVSVRDLSQPEWPVIGRLGGNIQRPIGIKWGNKSRLLIYMRVPFKPEKVQAAAKEPDFDPDNFDSFDRLMAIDPTMENATVLMGDTRLSFNRRVTDIRNLLRDDPRHLMMTAFSHNRLCLYKVDLYDGSAEKVAEGDRFTYALMSDHNGKPLFKLNYLPIAKEIQLFEYKKNDWQKTLNIELDEEDNSDLDDLVGTYEGLFVYRKRNKDTGFYQLTAFDTDLNKDVVLAADPNHDILQPLFEYGSYQINGYVIDDDTPIVKLFDPEAQRQQQQLAQLLPNLDLRYTSVTDDGKQMVLSVSNTETPPIFYLYDEQSGKLKLINYGFSKQSSKALGFSATFDYQSRDQQQIHALLLLPPNYQDGSQYPLIMMPHGGPQANVGLQYDTFAQMLATRGYVVMQPNFRGSTGYGLAFEQAGYRQWGQRMQQDLDDGAQALIRQGIVAKGQACLVGWNYGGYAALMGVIETPELYRCAVSFSGITDLPEYVERLADGYETDAQRQKFVYDRIGDPDKDKQMLKRYSPIHLVDKVNGAALLIASKLSDKARFNALDDFADVAAKLHKPVSLINLDDVAKDKQTDSVLRLYNRVFDFLGQHLNNPVPASTSPANTH</sequence>
<dbReference type="PANTHER" id="PTHR42776">
    <property type="entry name" value="SERINE PEPTIDASE S9 FAMILY MEMBER"/>
    <property type="match status" value="1"/>
</dbReference>
<proteinExistence type="predicted"/>
<dbReference type="Pfam" id="PF00326">
    <property type="entry name" value="Peptidase_S9"/>
    <property type="match status" value="1"/>
</dbReference>
<dbReference type="InterPro" id="IPR001375">
    <property type="entry name" value="Peptidase_S9_cat"/>
</dbReference>
<evidence type="ECO:0000313" key="4">
    <source>
        <dbReference type="EMBL" id="QSX34185.1"/>
    </source>
</evidence>